<proteinExistence type="predicted"/>
<feature type="chain" id="PRO_5045623597" evidence="1">
    <location>
        <begin position="21"/>
        <end position="311"/>
    </location>
</feature>
<name>A0ABY9RC94_9FLAO</name>
<evidence type="ECO:0000313" key="3">
    <source>
        <dbReference type="Proteomes" id="UP001180481"/>
    </source>
</evidence>
<dbReference type="InterPro" id="IPR019861">
    <property type="entry name" value="PorP/SprF_Bacteroidetes"/>
</dbReference>
<reference evidence="2" key="1">
    <citation type="submission" date="2023-09" db="EMBL/GenBank/DDBJ databases">
        <title>Flavobacterium sp. 20NA77.7 isolated from freshwater.</title>
        <authorList>
            <person name="Le V."/>
            <person name="Ko S.-R."/>
            <person name="Ahn C.-Y."/>
            <person name="Oh H.-M."/>
        </authorList>
    </citation>
    <scope>NUCLEOTIDE SEQUENCE</scope>
    <source>
        <strain evidence="2">20NA77.7</strain>
    </source>
</reference>
<evidence type="ECO:0000313" key="2">
    <source>
        <dbReference type="EMBL" id="WMW77786.1"/>
    </source>
</evidence>
<dbReference type="RefSeq" id="WP_309532121.1">
    <property type="nucleotide sequence ID" value="NZ_CP133721.1"/>
</dbReference>
<gene>
    <name evidence="2" type="ORF">RF683_09880</name>
</gene>
<evidence type="ECO:0000256" key="1">
    <source>
        <dbReference type="SAM" id="SignalP"/>
    </source>
</evidence>
<accession>A0ABY9RC94</accession>
<sequence>MKNKIILGLLLSLFIISAKAQQDPHYTQYMYNMNVINPAYAGSKENLSVGLLYRRQWVGIEGAPKSATMSIHSPVGKNVGLGLSFISDKIGPVEENNVYGDFSYTLNLGGSNRLAFGLKSGLTFHNVGLFSDIGNGFVPQPNDLAFRENSNNIYFNIGTGIFYYTNKYYFAASIPNMLEAKHLVLKENGNVYQFGSEKRHAFVTGGYVFQLDENVKFKPSFMAKYALNTPISIDISANTLFFDKLEAGISYRLEDSFGAIVNFAVTPNIKIGYAYDYITSNLKVTTSATHEFIVLFDINKMKKVSVSPRFF</sequence>
<dbReference type="EMBL" id="CP133721">
    <property type="protein sequence ID" value="WMW77786.1"/>
    <property type="molecule type" value="Genomic_DNA"/>
</dbReference>
<protein>
    <submittedName>
        <fullName evidence="2">Type IX secretion system membrane protein PorP/SprF</fullName>
    </submittedName>
</protein>
<dbReference type="Proteomes" id="UP001180481">
    <property type="component" value="Chromosome"/>
</dbReference>
<keyword evidence="1" id="KW-0732">Signal</keyword>
<dbReference type="NCBIfam" id="TIGR03519">
    <property type="entry name" value="T9SS_PorP_fam"/>
    <property type="match status" value="1"/>
</dbReference>
<keyword evidence="3" id="KW-1185">Reference proteome</keyword>
<feature type="signal peptide" evidence="1">
    <location>
        <begin position="1"/>
        <end position="20"/>
    </location>
</feature>
<dbReference type="Pfam" id="PF11751">
    <property type="entry name" value="PorP_SprF"/>
    <property type="match status" value="1"/>
</dbReference>
<organism evidence="2 3">
    <name type="scientific">Flavobacterium nakdongensis</name>
    <dbReference type="NCBI Taxonomy" id="3073563"/>
    <lineage>
        <taxon>Bacteria</taxon>
        <taxon>Pseudomonadati</taxon>
        <taxon>Bacteroidota</taxon>
        <taxon>Flavobacteriia</taxon>
        <taxon>Flavobacteriales</taxon>
        <taxon>Flavobacteriaceae</taxon>
        <taxon>Flavobacterium</taxon>
    </lineage>
</organism>